<dbReference type="GO" id="GO:0042773">
    <property type="term" value="P:ATP synthesis coupled electron transport"/>
    <property type="evidence" value="ECO:0007669"/>
    <property type="project" value="InterPro"/>
</dbReference>
<feature type="transmembrane region" description="Helical" evidence="17">
    <location>
        <begin position="304"/>
        <end position="321"/>
    </location>
</feature>
<evidence type="ECO:0000256" key="8">
    <source>
        <dbReference type="ARBA" id="ARBA00022792"/>
    </source>
</evidence>
<dbReference type="GO" id="GO:0003954">
    <property type="term" value="F:NADH dehydrogenase activity"/>
    <property type="evidence" value="ECO:0007669"/>
    <property type="project" value="TreeGrafter"/>
</dbReference>
<geneLocation type="mitochondrion" evidence="21"/>
<feature type="domain" description="NADH dehydrogenase subunit 5 C-terminal" evidence="20">
    <location>
        <begin position="393"/>
        <end position="570"/>
    </location>
</feature>
<feature type="transmembrane region" description="Helical" evidence="17">
    <location>
        <begin position="7"/>
        <end position="30"/>
    </location>
</feature>
<evidence type="ECO:0000256" key="14">
    <source>
        <dbReference type="ARBA" id="ARBA00023128"/>
    </source>
</evidence>
<keyword evidence="7 17" id="KW-0812">Transmembrane</keyword>
<evidence type="ECO:0000256" key="12">
    <source>
        <dbReference type="ARBA" id="ARBA00023027"/>
    </source>
</evidence>
<feature type="transmembrane region" description="Helical" evidence="17">
    <location>
        <begin position="483"/>
        <end position="509"/>
    </location>
</feature>
<dbReference type="InterPro" id="IPR003945">
    <property type="entry name" value="NU5C-like"/>
</dbReference>
<evidence type="ECO:0000259" key="20">
    <source>
        <dbReference type="Pfam" id="PF06455"/>
    </source>
</evidence>
<evidence type="ECO:0000256" key="2">
    <source>
        <dbReference type="ARBA" id="ARBA00004448"/>
    </source>
</evidence>
<evidence type="ECO:0000256" key="5">
    <source>
        <dbReference type="ARBA" id="ARBA00022448"/>
    </source>
</evidence>
<evidence type="ECO:0000256" key="3">
    <source>
        <dbReference type="ARBA" id="ARBA00012944"/>
    </source>
</evidence>
<evidence type="ECO:0000256" key="17">
    <source>
        <dbReference type="RuleBase" id="RU003404"/>
    </source>
</evidence>
<feature type="transmembrane region" description="Helical" evidence="17">
    <location>
        <begin position="50"/>
        <end position="77"/>
    </location>
</feature>
<sequence>MLSSISLYILGSLSLLFLGLSSFFTGIYFLMLDYSLFLDWEVLSINSCSIMMTFIFDWISLIFLGCVFIISSMVVYYSDSYMNMDIYKVRFCLLVLMFVFSMMMMIVSPNLMSILIGWDGLGLVSYCLVIYFQNFNSYSAGMLTVLTNRIGDVAILLAIAWMMNFGSWHYIFYSGVKFNNWMIYLTLLIILAGFTKSAQIPFSSWLPAAMAAPTPVSALVHSSTLVTAGVYLLVRFSYLLSSLNCSLFLLLSVMTMFMAGLGANFEYDLKKIIALSTLSQLGLMMSILFIGYPILAYFHLLTHAFFKALLFLCAGLMIHCMSDSQDIRHMGSVINHLPFTCACFCISNFSLCGFPFMSGFYSKDIIVEMMSLSYFNLFIFIIFFVSVGLTVSYSTRLVYFCLSFNMNSFVCQSYFEDSIMMKSMILLSLLAILGGSTLSWLLFNCPVLILFPFYLKIMPLAFVFFGGWLGYELSTYSLFDSFIFLKIYSFSSFSGSMWFLPMFSTYMIYSGFYLLSKNYDSVMDSGWGEYSITSGSLSFFSSLSKILGLYQNNNIKIFMFIFILLLLLSLI</sequence>
<organism evidence="21">
    <name type="scientific">Macracanthopsis nodipes</name>
    <dbReference type="NCBI Taxonomy" id="1524518"/>
    <lineage>
        <taxon>Eukaryota</taxon>
        <taxon>Metazoa</taxon>
        <taxon>Ecdysozoa</taxon>
        <taxon>Arthropoda</taxon>
        <taxon>Hexapoda</taxon>
        <taxon>Insecta</taxon>
        <taxon>Pterygota</taxon>
        <taxon>Neoptera</taxon>
        <taxon>Paraneoptera</taxon>
        <taxon>Hemiptera</taxon>
        <taxon>Heteroptera</taxon>
        <taxon>Panheteroptera</taxon>
        <taxon>Cimicomorpha</taxon>
        <taxon>Reduviidae</taxon>
        <taxon>Harpactorinae</taxon>
        <taxon>Harpactorini</taxon>
        <taxon>Macracanthopsis</taxon>
    </lineage>
</organism>
<evidence type="ECO:0000256" key="13">
    <source>
        <dbReference type="ARBA" id="ARBA00023075"/>
    </source>
</evidence>
<evidence type="ECO:0000256" key="4">
    <source>
        <dbReference type="ARBA" id="ARBA00021096"/>
    </source>
</evidence>
<gene>
    <name evidence="21" type="primary">ND5</name>
</gene>
<feature type="transmembrane region" description="Helical" evidence="17">
    <location>
        <begin position="449"/>
        <end position="471"/>
    </location>
</feature>
<feature type="transmembrane region" description="Helical" evidence="17">
    <location>
        <begin position="272"/>
        <end position="298"/>
    </location>
</feature>
<name>A0A342DGV5_9HEMI</name>
<comment type="catalytic activity">
    <reaction evidence="16 17">
        <text>a ubiquinone + NADH + 5 H(+)(in) = a ubiquinol + NAD(+) + 4 H(+)(out)</text>
        <dbReference type="Rhea" id="RHEA:29091"/>
        <dbReference type="Rhea" id="RHEA-COMP:9565"/>
        <dbReference type="Rhea" id="RHEA-COMP:9566"/>
        <dbReference type="ChEBI" id="CHEBI:15378"/>
        <dbReference type="ChEBI" id="CHEBI:16389"/>
        <dbReference type="ChEBI" id="CHEBI:17976"/>
        <dbReference type="ChEBI" id="CHEBI:57540"/>
        <dbReference type="ChEBI" id="CHEBI:57945"/>
        <dbReference type="EC" id="7.1.1.2"/>
    </reaction>
</comment>
<dbReference type="AlphaFoldDB" id="A0A342DGV5"/>
<dbReference type="InterPro" id="IPR001750">
    <property type="entry name" value="ND/Mrp_TM"/>
</dbReference>
<feature type="transmembrane region" description="Helical" evidence="17">
    <location>
        <begin position="153"/>
        <end position="172"/>
    </location>
</feature>
<dbReference type="Pfam" id="PF06455">
    <property type="entry name" value="NADH5_C"/>
    <property type="match status" value="1"/>
</dbReference>
<dbReference type="EC" id="7.1.1.2" evidence="3 17"/>
<keyword evidence="11 17" id="KW-1133">Transmembrane helix</keyword>
<protein>
    <recommendedName>
        <fullName evidence="4 17">NADH-ubiquinone oxidoreductase chain 5</fullName>
        <ecNumber evidence="3 17">7.1.1.2</ecNumber>
    </recommendedName>
</protein>
<feature type="transmembrane region" description="Helical" evidence="17">
    <location>
        <begin position="89"/>
        <end position="107"/>
    </location>
</feature>
<feature type="transmembrane region" description="Helical" evidence="17">
    <location>
        <begin position="216"/>
        <end position="234"/>
    </location>
</feature>
<dbReference type="InterPro" id="IPR010934">
    <property type="entry name" value="NADH_DH_su5_C"/>
</dbReference>
<dbReference type="PANTHER" id="PTHR42829:SF2">
    <property type="entry name" value="NADH-UBIQUINONE OXIDOREDUCTASE CHAIN 5"/>
    <property type="match status" value="1"/>
</dbReference>
<comment type="subcellular location">
    <subcellularLocation>
        <location evidence="2">Mitochondrion inner membrane</location>
        <topology evidence="2">Multi-pass membrane protein</topology>
    </subcellularLocation>
</comment>
<evidence type="ECO:0000256" key="9">
    <source>
        <dbReference type="ARBA" id="ARBA00022967"/>
    </source>
</evidence>
<feature type="transmembrane region" description="Helical" evidence="17">
    <location>
        <begin position="113"/>
        <end position="132"/>
    </location>
</feature>
<evidence type="ECO:0000256" key="7">
    <source>
        <dbReference type="ARBA" id="ARBA00022692"/>
    </source>
</evidence>
<dbReference type="GO" id="GO:0008137">
    <property type="term" value="F:NADH dehydrogenase (ubiquinone) activity"/>
    <property type="evidence" value="ECO:0007669"/>
    <property type="project" value="UniProtKB-EC"/>
</dbReference>
<dbReference type="PANTHER" id="PTHR42829">
    <property type="entry name" value="NADH-UBIQUINONE OXIDOREDUCTASE CHAIN 5"/>
    <property type="match status" value="1"/>
</dbReference>
<keyword evidence="6" id="KW-0679">Respiratory chain</keyword>
<proteinExistence type="inferred from homology"/>
<dbReference type="EMBL" id="KP795058">
    <property type="protein sequence ID" value="AKP94527.1"/>
    <property type="molecule type" value="Genomic_DNA"/>
</dbReference>
<keyword evidence="15 17" id="KW-0472">Membrane</keyword>
<dbReference type="InterPro" id="IPR001516">
    <property type="entry name" value="Proton_antipo_N"/>
</dbReference>
<comment type="function">
    <text evidence="17">Core subunit of the mitochondrial membrane respiratory chain NADH dehydrogenase (Complex I) which catalyzes electron transfer from NADH through the respiratory chain, using ubiquinone as an electron acceptor. Essential for the catalytic activity and assembly of complex I.</text>
</comment>
<dbReference type="Pfam" id="PF00361">
    <property type="entry name" value="Proton_antipo_M"/>
    <property type="match status" value="1"/>
</dbReference>
<feature type="domain" description="NADH-Ubiquinone oxidoreductase (complex I) chain 5 N-terminal" evidence="19">
    <location>
        <begin position="43"/>
        <end position="91"/>
    </location>
</feature>
<keyword evidence="13 17" id="KW-0830">Ubiquinone</keyword>
<reference evidence="21" key="1">
    <citation type="journal article" date="2017" name="Proc. R. Soc. B">
        <title>Mitochondrial phylogenomics of Hemiptera reveals adaptive innovations driving the diversification of true bugs.</title>
        <authorList>
            <person name="Li H."/>
            <person name="Leavengood J.M.Jr."/>
            <person name="Chapman E.G."/>
            <person name="Burkhardt D."/>
            <person name="Song F."/>
            <person name="Jiang P."/>
            <person name="Liu J."/>
            <person name="Zhou X."/>
            <person name="Cai W."/>
        </authorList>
    </citation>
    <scope>NUCLEOTIDE SEQUENCE</scope>
</reference>
<keyword evidence="10" id="KW-0249">Electron transport</keyword>
<feature type="domain" description="NADH:quinone oxidoreductase/Mrp antiporter transmembrane" evidence="18">
    <location>
        <begin position="108"/>
        <end position="387"/>
    </location>
</feature>
<feature type="transmembrane region" description="Helical" evidence="17">
    <location>
        <begin position="333"/>
        <end position="357"/>
    </location>
</feature>
<keyword evidence="9" id="KW-1278">Translocase</keyword>
<evidence type="ECO:0000256" key="10">
    <source>
        <dbReference type="ARBA" id="ARBA00022982"/>
    </source>
</evidence>
<dbReference type="PRINTS" id="PR01434">
    <property type="entry name" value="NADHDHGNASE5"/>
</dbReference>
<feature type="transmembrane region" description="Helical" evidence="17">
    <location>
        <begin position="423"/>
        <end position="443"/>
    </location>
</feature>
<keyword evidence="12 17" id="KW-0520">NAD</keyword>
<feature type="transmembrane region" description="Helical" evidence="17">
    <location>
        <begin position="178"/>
        <end position="195"/>
    </location>
</feature>
<comment type="similarity">
    <text evidence="17">Belongs to the complex I subunit 5 family.</text>
</comment>
<evidence type="ECO:0000256" key="15">
    <source>
        <dbReference type="ARBA" id="ARBA00023136"/>
    </source>
</evidence>
<evidence type="ECO:0000256" key="1">
    <source>
        <dbReference type="ARBA" id="ARBA00003257"/>
    </source>
</evidence>
<evidence type="ECO:0000256" key="11">
    <source>
        <dbReference type="ARBA" id="ARBA00022989"/>
    </source>
</evidence>
<feature type="transmembrane region" description="Helical" evidence="17">
    <location>
        <begin position="377"/>
        <end position="402"/>
    </location>
</feature>
<evidence type="ECO:0000313" key="21">
    <source>
        <dbReference type="EMBL" id="AKP94527.1"/>
    </source>
</evidence>
<dbReference type="Pfam" id="PF00662">
    <property type="entry name" value="Proton_antipo_N"/>
    <property type="match status" value="1"/>
</dbReference>
<evidence type="ECO:0000256" key="6">
    <source>
        <dbReference type="ARBA" id="ARBA00022660"/>
    </source>
</evidence>
<feature type="transmembrane region" description="Helical" evidence="17">
    <location>
        <begin position="246"/>
        <end position="265"/>
    </location>
</feature>
<dbReference type="PRINTS" id="PR01435">
    <property type="entry name" value="NPOXDRDTASE5"/>
</dbReference>
<accession>A0A342DGV5</accession>
<evidence type="ECO:0000259" key="18">
    <source>
        <dbReference type="Pfam" id="PF00361"/>
    </source>
</evidence>
<keyword evidence="8" id="KW-0999">Mitochondrion inner membrane</keyword>
<comment type="function">
    <text evidence="1">Core subunit of the mitochondrial membrane respiratory chain NADH dehydrogenase (Complex I) that is believed to belong to the minimal assembly required for catalysis. Complex I functions in the transfer of electrons from NADH to the respiratory chain. The immediate electron acceptor for the enzyme is believed to be ubiquinone.</text>
</comment>
<dbReference type="GO" id="GO:0005743">
    <property type="term" value="C:mitochondrial inner membrane"/>
    <property type="evidence" value="ECO:0007669"/>
    <property type="project" value="UniProtKB-SubCell"/>
</dbReference>
<evidence type="ECO:0000259" key="19">
    <source>
        <dbReference type="Pfam" id="PF00662"/>
    </source>
</evidence>
<evidence type="ECO:0000256" key="16">
    <source>
        <dbReference type="ARBA" id="ARBA00049551"/>
    </source>
</evidence>
<keyword evidence="14 17" id="KW-0496">Mitochondrion</keyword>
<feature type="transmembrane region" description="Helical" evidence="17">
    <location>
        <begin position="553"/>
        <end position="570"/>
    </location>
</feature>
<dbReference type="GO" id="GO:0015990">
    <property type="term" value="P:electron transport coupled proton transport"/>
    <property type="evidence" value="ECO:0007669"/>
    <property type="project" value="TreeGrafter"/>
</dbReference>
<keyword evidence="5 17" id="KW-0813">Transport</keyword>